<proteinExistence type="inferred from homology"/>
<dbReference type="GO" id="GO:0033281">
    <property type="term" value="C:TAT protein transport complex"/>
    <property type="evidence" value="ECO:0007669"/>
    <property type="project" value="UniProtKB-UniRule"/>
</dbReference>
<keyword evidence="3 5" id="KW-1133">Transmembrane helix</keyword>
<dbReference type="EMBL" id="CP139487">
    <property type="protein sequence ID" value="WPU66200.1"/>
    <property type="molecule type" value="Genomic_DNA"/>
</dbReference>
<comment type="similarity">
    <text evidence="5">Belongs to the TatC family.</text>
</comment>
<feature type="transmembrane region" description="Helical" evidence="5">
    <location>
        <begin position="71"/>
        <end position="92"/>
    </location>
</feature>
<dbReference type="HAMAP" id="MF_00902">
    <property type="entry name" value="TatC"/>
    <property type="match status" value="1"/>
</dbReference>
<keyword evidence="5" id="KW-1003">Cell membrane</keyword>
<evidence type="ECO:0000256" key="4">
    <source>
        <dbReference type="ARBA" id="ARBA00023136"/>
    </source>
</evidence>
<keyword evidence="7" id="KW-1185">Reference proteome</keyword>
<keyword evidence="5" id="KW-0811">Translocation</keyword>
<feature type="transmembrane region" description="Helical" evidence="5">
    <location>
        <begin position="158"/>
        <end position="180"/>
    </location>
</feature>
<feature type="transmembrane region" description="Helical" evidence="5">
    <location>
        <begin position="217"/>
        <end position="235"/>
    </location>
</feature>
<evidence type="ECO:0000256" key="3">
    <source>
        <dbReference type="ARBA" id="ARBA00022989"/>
    </source>
</evidence>
<keyword evidence="5" id="KW-0813">Transport</keyword>
<dbReference type="GO" id="GO:0065002">
    <property type="term" value="P:intracellular protein transmembrane transport"/>
    <property type="evidence" value="ECO:0007669"/>
    <property type="project" value="TreeGrafter"/>
</dbReference>
<dbReference type="InterPro" id="IPR002033">
    <property type="entry name" value="TatC"/>
</dbReference>
<evidence type="ECO:0000256" key="2">
    <source>
        <dbReference type="ARBA" id="ARBA00022692"/>
    </source>
</evidence>
<dbReference type="PRINTS" id="PR01840">
    <property type="entry name" value="TATCFAMILY"/>
</dbReference>
<evidence type="ECO:0000256" key="5">
    <source>
        <dbReference type="HAMAP-Rule" id="MF_00902"/>
    </source>
</evidence>
<dbReference type="GO" id="GO:0009977">
    <property type="term" value="F:proton motive force dependent protein transmembrane transporter activity"/>
    <property type="evidence" value="ECO:0007669"/>
    <property type="project" value="TreeGrafter"/>
</dbReference>
<dbReference type="AlphaFoldDB" id="A0AAX4HSN1"/>
<keyword evidence="5" id="KW-0653">Protein transport</keyword>
<feature type="transmembrane region" description="Helical" evidence="5">
    <location>
        <begin position="104"/>
        <end position="126"/>
    </location>
</feature>
<feature type="transmembrane region" description="Helical" evidence="5">
    <location>
        <begin position="192"/>
        <end position="211"/>
    </location>
</feature>
<sequence length="258" mass="29447">MKEMTFMEHLEELRTRIIRVLIILVVSFGICYYFSTDIQEFLLAPLRAAIGTQGKVVFTGLLDKVLAELQIAFWSCVALASPFWFREAWLFIKPGLYESEVRAIRPFIFVGFLLFIAGVAFGYYVIFPFTFKTLISSGVQNVEAMLNLQDYLLLSSKVLVFLGILFQMPNVIIILGFMGLVTKYSLRNMRRYLAVAFAVAAAVITPTPDILSMMCVWIPMMILYEIGIIAVAWIVHPYLHRKYMSDETTSESEPEEEA</sequence>
<dbReference type="PANTHER" id="PTHR30371">
    <property type="entry name" value="SEC-INDEPENDENT PROTEIN TRANSLOCASE PROTEIN TATC"/>
    <property type="match status" value="1"/>
</dbReference>
<keyword evidence="2 5" id="KW-0812">Transmembrane</keyword>
<name>A0AAX4HSN1_9BACT</name>
<dbReference type="RefSeq" id="WP_321398168.1">
    <property type="nucleotide sequence ID" value="NZ_CP139487.1"/>
</dbReference>
<gene>
    <name evidence="5 6" type="primary">tatC</name>
    <name evidence="6" type="ORF">SOO65_05525</name>
</gene>
<dbReference type="Proteomes" id="UP001324634">
    <property type="component" value="Chromosome"/>
</dbReference>
<dbReference type="NCBIfam" id="TIGR00945">
    <property type="entry name" value="tatC"/>
    <property type="match status" value="1"/>
</dbReference>
<comment type="subcellular location">
    <subcellularLocation>
        <location evidence="5">Cell membrane</location>
        <topology evidence="5">Multi-pass membrane protein</topology>
    </subcellularLocation>
    <subcellularLocation>
        <location evidence="1">Membrane</location>
        <topology evidence="1">Multi-pass membrane protein</topology>
    </subcellularLocation>
</comment>
<feature type="transmembrane region" description="Helical" evidence="5">
    <location>
        <begin position="16"/>
        <end position="35"/>
    </location>
</feature>
<dbReference type="GO" id="GO:0043953">
    <property type="term" value="P:protein transport by the Tat complex"/>
    <property type="evidence" value="ECO:0007669"/>
    <property type="project" value="UniProtKB-UniRule"/>
</dbReference>
<evidence type="ECO:0000313" key="6">
    <source>
        <dbReference type="EMBL" id="WPU66200.1"/>
    </source>
</evidence>
<keyword evidence="4 5" id="KW-0472">Membrane</keyword>
<comment type="function">
    <text evidence="5">Part of the twin-arginine translocation (Tat) system that transports large folded proteins containing a characteristic twin-arginine motif in their signal peptide across membranes.</text>
</comment>
<reference evidence="6 7" key="1">
    <citation type="submission" date="2023-11" db="EMBL/GenBank/DDBJ databases">
        <title>Peredibacter starrii A3.12.</title>
        <authorList>
            <person name="Mitchell R.J."/>
        </authorList>
    </citation>
    <scope>NUCLEOTIDE SEQUENCE [LARGE SCALE GENOMIC DNA]</scope>
    <source>
        <strain evidence="6 7">A3.12</strain>
    </source>
</reference>
<organism evidence="6 7">
    <name type="scientific">Peredibacter starrii</name>
    <dbReference type="NCBI Taxonomy" id="28202"/>
    <lineage>
        <taxon>Bacteria</taxon>
        <taxon>Pseudomonadati</taxon>
        <taxon>Bdellovibrionota</taxon>
        <taxon>Bacteriovoracia</taxon>
        <taxon>Bacteriovoracales</taxon>
        <taxon>Bacteriovoracaceae</taxon>
        <taxon>Peredibacter</taxon>
    </lineage>
</organism>
<dbReference type="PANTHER" id="PTHR30371:SF0">
    <property type="entry name" value="SEC-INDEPENDENT PROTEIN TRANSLOCASE PROTEIN TATC, CHLOROPLASTIC-RELATED"/>
    <property type="match status" value="1"/>
</dbReference>
<dbReference type="Pfam" id="PF00902">
    <property type="entry name" value="TatC"/>
    <property type="match status" value="1"/>
</dbReference>
<dbReference type="KEGG" id="psti:SOO65_05525"/>
<protein>
    <recommendedName>
        <fullName evidence="5">Sec-independent protein translocase protein TatC</fullName>
    </recommendedName>
</protein>
<accession>A0AAX4HSN1</accession>
<evidence type="ECO:0000313" key="7">
    <source>
        <dbReference type="Proteomes" id="UP001324634"/>
    </source>
</evidence>
<comment type="subunit">
    <text evidence="5">Forms a complex with TatA.</text>
</comment>
<evidence type="ECO:0000256" key="1">
    <source>
        <dbReference type="ARBA" id="ARBA00004141"/>
    </source>
</evidence>